<dbReference type="Proteomes" id="UP000199137">
    <property type="component" value="Unassembled WGS sequence"/>
</dbReference>
<dbReference type="AlphaFoldDB" id="A0A1I5SMZ5"/>
<protein>
    <submittedName>
        <fullName evidence="1">Uncharacterized protein</fullName>
    </submittedName>
</protein>
<dbReference type="SUPFAM" id="SSF55961">
    <property type="entry name" value="Bet v1-like"/>
    <property type="match status" value="1"/>
</dbReference>
<reference evidence="1 2" key="1">
    <citation type="submission" date="2016-10" db="EMBL/GenBank/DDBJ databases">
        <authorList>
            <person name="de Groot N.N."/>
        </authorList>
    </citation>
    <scope>NUCLEOTIDE SEQUENCE [LARGE SCALE GENOMIC DNA]</scope>
    <source>
        <strain evidence="1 2">DSM 44637</strain>
    </source>
</reference>
<evidence type="ECO:0000313" key="1">
    <source>
        <dbReference type="EMBL" id="SFP72122.1"/>
    </source>
</evidence>
<organism evidence="1 2">
    <name type="scientific">Amycolatopsis rubida</name>
    <dbReference type="NCBI Taxonomy" id="112413"/>
    <lineage>
        <taxon>Bacteria</taxon>
        <taxon>Bacillati</taxon>
        <taxon>Actinomycetota</taxon>
        <taxon>Actinomycetes</taxon>
        <taxon>Pseudonocardiales</taxon>
        <taxon>Pseudonocardiaceae</taxon>
        <taxon>Amycolatopsis</taxon>
    </lineage>
</organism>
<accession>A0A1I5SMZ5</accession>
<evidence type="ECO:0000313" key="2">
    <source>
        <dbReference type="Proteomes" id="UP000199137"/>
    </source>
</evidence>
<proteinExistence type="predicted"/>
<dbReference type="EMBL" id="FOWC01000006">
    <property type="protein sequence ID" value="SFP72122.1"/>
    <property type="molecule type" value="Genomic_DNA"/>
</dbReference>
<name>A0A1I5SMZ5_9PSEU</name>
<sequence>MARTARTTELPLSADVAARLARKPEVLAFVMSPVLRLYRMDAPARIEAGTHGKEARLWWFGVIAVERLGPLEIRTDEHGGPVHTWRHRLTFVPLGERRCRYTDEVETDDGWRGAPTRLFGRIVIRNDFHESPPGAPDSAHLRIRPRRRAAAAARPACPQVAPAVVTPTLGGGADGTWRIVIAVIVVSKRRGSVMAQTPAEAKA</sequence>
<dbReference type="STRING" id="112413.SAMN05421854_106386"/>
<dbReference type="RefSeq" id="WP_208865324.1">
    <property type="nucleotide sequence ID" value="NZ_FOWC01000006.1"/>
</dbReference>
<gene>
    <name evidence="1" type="ORF">SAMN05421854_106386</name>
</gene>